<keyword evidence="7" id="KW-0406">Ion transport</keyword>
<dbReference type="GO" id="GO:0009279">
    <property type="term" value="C:cell outer membrane"/>
    <property type="evidence" value="ECO:0007669"/>
    <property type="project" value="UniProtKB-SubCell"/>
</dbReference>
<dbReference type="PRINTS" id="PR00184">
    <property type="entry name" value="NEISSPPORIN"/>
</dbReference>
<dbReference type="OrthoDB" id="8173690at2"/>
<organism evidence="13 14">
    <name type="scientific">Ectothiorhodospira marina</name>
    <dbReference type="NCBI Taxonomy" id="1396821"/>
    <lineage>
        <taxon>Bacteria</taxon>
        <taxon>Pseudomonadati</taxon>
        <taxon>Pseudomonadota</taxon>
        <taxon>Gammaproteobacteria</taxon>
        <taxon>Chromatiales</taxon>
        <taxon>Ectothiorhodospiraceae</taxon>
        <taxon>Ectothiorhodospira</taxon>
    </lineage>
</organism>
<dbReference type="PANTHER" id="PTHR34501">
    <property type="entry name" value="PROTEIN YDDL-RELATED"/>
    <property type="match status" value="1"/>
</dbReference>
<dbReference type="RefSeq" id="WP_090254482.1">
    <property type="nucleotide sequence ID" value="NZ_FOAA01000013.1"/>
</dbReference>
<evidence type="ECO:0000256" key="8">
    <source>
        <dbReference type="ARBA" id="ARBA00023114"/>
    </source>
</evidence>
<keyword evidence="6 11" id="KW-0732">Signal</keyword>
<evidence type="ECO:0000256" key="4">
    <source>
        <dbReference type="ARBA" id="ARBA00022452"/>
    </source>
</evidence>
<dbReference type="Proteomes" id="UP000199256">
    <property type="component" value="Unassembled WGS sequence"/>
</dbReference>
<feature type="signal peptide" evidence="11">
    <location>
        <begin position="1"/>
        <end position="21"/>
    </location>
</feature>
<dbReference type="GO" id="GO:0034220">
    <property type="term" value="P:monoatomic ion transmembrane transport"/>
    <property type="evidence" value="ECO:0007669"/>
    <property type="project" value="InterPro"/>
</dbReference>
<sequence>MHHKKLIAAMVAVGVSMPALAVADMTLYGRAHLSTDLLDDGADYSELNISSNSSRLGFKGQHEVNPNLTAIFQIEQEIFFDTKDNSEDFATRDTFAGLKGDWGMVRIGRFDTPFKKARGPANFFGDQVGDMRNLTKANGNFDDRFRNTLHYQSPALGGMVWDISYSPENTSEETKEESENSAFSTSLGFEEGPMNVIVAYERQNYQDSPNPDGWRLAGAYEVTPAFTLAGFFQSTEGRVQEVKNGPWLDGPEGEVFGVGGQYQLSPSMYLKAHYFTLDSDCDDSDADMYTLGLEYRMDKALRFYGNLAAVSNDDAAALTPWGQARSATPPGEAGETATAFSLGMRYDF</sequence>
<dbReference type="GO" id="GO:0015288">
    <property type="term" value="F:porin activity"/>
    <property type="evidence" value="ECO:0007669"/>
    <property type="project" value="UniProtKB-KW"/>
</dbReference>
<dbReference type="Gene3D" id="2.40.160.10">
    <property type="entry name" value="Porin"/>
    <property type="match status" value="1"/>
</dbReference>
<dbReference type="InterPro" id="IPR050298">
    <property type="entry name" value="Gram-neg_bact_OMP"/>
</dbReference>
<dbReference type="PANTHER" id="PTHR34501:SF9">
    <property type="entry name" value="MAJOR OUTER MEMBRANE PROTEIN P.IA"/>
    <property type="match status" value="1"/>
</dbReference>
<comment type="subcellular location">
    <subcellularLocation>
        <location evidence="1">Cell outer membrane</location>
        <topology evidence="1">Multi-pass membrane protein</topology>
    </subcellularLocation>
</comment>
<evidence type="ECO:0000256" key="7">
    <source>
        <dbReference type="ARBA" id="ARBA00023065"/>
    </source>
</evidence>
<dbReference type="EMBL" id="FOAA01000013">
    <property type="protein sequence ID" value="SEL30689.1"/>
    <property type="molecule type" value="Genomic_DNA"/>
</dbReference>
<dbReference type="InterPro" id="IPR033900">
    <property type="entry name" value="Gram_neg_porin_domain"/>
</dbReference>
<evidence type="ECO:0000256" key="2">
    <source>
        <dbReference type="ARBA" id="ARBA00011233"/>
    </source>
</evidence>
<dbReference type="SUPFAM" id="SSF56935">
    <property type="entry name" value="Porins"/>
    <property type="match status" value="1"/>
</dbReference>
<evidence type="ECO:0000256" key="1">
    <source>
        <dbReference type="ARBA" id="ARBA00004571"/>
    </source>
</evidence>
<evidence type="ECO:0000313" key="14">
    <source>
        <dbReference type="Proteomes" id="UP000199256"/>
    </source>
</evidence>
<keyword evidence="14" id="KW-1185">Reference proteome</keyword>
<dbReference type="GO" id="GO:0046930">
    <property type="term" value="C:pore complex"/>
    <property type="evidence" value="ECO:0007669"/>
    <property type="project" value="UniProtKB-KW"/>
</dbReference>
<dbReference type="PRINTS" id="PR00182">
    <property type="entry name" value="ECOLNEIPORIN"/>
</dbReference>
<keyword evidence="3" id="KW-0813">Transport</keyword>
<keyword evidence="5" id="KW-0812">Transmembrane</keyword>
<dbReference type="InterPro" id="IPR001702">
    <property type="entry name" value="Porin_Gram-ve"/>
</dbReference>
<evidence type="ECO:0000256" key="11">
    <source>
        <dbReference type="SAM" id="SignalP"/>
    </source>
</evidence>
<feature type="chain" id="PRO_5011548042" evidence="11">
    <location>
        <begin position="22"/>
        <end position="348"/>
    </location>
</feature>
<dbReference type="InterPro" id="IPR002299">
    <property type="entry name" value="Porin_Neis"/>
</dbReference>
<keyword evidence="9" id="KW-0472">Membrane</keyword>
<evidence type="ECO:0000256" key="6">
    <source>
        <dbReference type="ARBA" id="ARBA00022729"/>
    </source>
</evidence>
<keyword evidence="10" id="KW-0998">Cell outer membrane</keyword>
<dbReference type="Pfam" id="PF13609">
    <property type="entry name" value="Porin_4"/>
    <property type="match status" value="1"/>
</dbReference>
<reference evidence="14" key="1">
    <citation type="submission" date="2016-10" db="EMBL/GenBank/DDBJ databases">
        <authorList>
            <person name="Varghese N."/>
            <person name="Submissions S."/>
        </authorList>
    </citation>
    <scope>NUCLEOTIDE SEQUENCE [LARGE SCALE GENOMIC DNA]</scope>
    <source>
        <strain evidence="14">DSM 241</strain>
    </source>
</reference>
<dbReference type="AlphaFoldDB" id="A0A1H7P537"/>
<gene>
    <name evidence="13" type="ORF">SAMN05444515_11349</name>
</gene>
<evidence type="ECO:0000256" key="10">
    <source>
        <dbReference type="ARBA" id="ARBA00023237"/>
    </source>
</evidence>
<feature type="domain" description="Porin" evidence="12">
    <location>
        <begin position="8"/>
        <end position="314"/>
    </location>
</feature>
<keyword evidence="8" id="KW-0626">Porin</keyword>
<dbReference type="CDD" id="cd00342">
    <property type="entry name" value="gram_neg_porins"/>
    <property type="match status" value="1"/>
</dbReference>
<evidence type="ECO:0000259" key="12">
    <source>
        <dbReference type="Pfam" id="PF13609"/>
    </source>
</evidence>
<accession>A0A1H7P537</accession>
<evidence type="ECO:0000256" key="3">
    <source>
        <dbReference type="ARBA" id="ARBA00022448"/>
    </source>
</evidence>
<evidence type="ECO:0000256" key="5">
    <source>
        <dbReference type="ARBA" id="ARBA00022692"/>
    </source>
</evidence>
<dbReference type="STRING" id="1396821.SAMN05444515_11349"/>
<protein>
    <submittedName>
        <fullName evidence="13">Outer membrane protein (Porin)</fullName>
    </submittedName>
</protein>
<dbReference type="InterPro" id="IPR023614">
    <property type="entry name" value="Porin_dom_sf"/>
</dbReference>
<evidence type="ECO:0000313" key="13">
    <source>
        <dbReference type="EMBL" id="SEL30689.1"/>
    </source>
</evidence>
<proteinExistence type="predicted"/>
<name>A0A1H7P537_9GAMM</name>
<evidence type="ECO:0000256" key="9">
    <source>
        <dbReference type="ARBA" id="ARBA00023136"/>
    </source>
</evidence>
<comment type="subunit">
    <text evidence="2">Homotrimer.</text>
</comment>
<keyword evidence="4" id="KW-1134">Transmembrane beta strand</keyword>